<accession>A0A9D1TCT2</accession>
<dbReference type="InterPro" id="IPR036278">
    <property type="entry name" value="Sialidase_sf"/>
</dbReference>
<reference evidence="2" key="2">
    <citation type="journal article" date="2021" name="PeerJ">
        <title>Extensive microbial diversity within the chicken gut microbiome revealed by metagenomics and culture.</title>
        <authorList>
            <person name="Gilroy R."/>
            <person name="Ravi A."/>
            <person name="Getino M."/>
            <person name="Pursley I."/>
            <person name="Horton D.L."/>
            <person name="Alikhan N.F."/>
            <person name="Baker D."/>
            <person name="Gharbi K."/>
            <person name="Hall N."/>
            <person name="Watson M."/>
            <person name="Adriaenssens E.M."/>
            <person name="Foster-Nyarko E."/>
            <person name="Jarju S."/>
            <person name="Secka A."/>
            <person name="Antonio M."/>
            <person name="Oren A."/>
            <person name="Chaudhuri R.R."/>
            <person name="La Ragione R."/>
            <person name="Hildebrand F."/>
            <person name="Pallen M.J."/>
        </authorList>
    </citation>
    <scope>NUCLEOTIDE SEQUENCE</scope>
    <source>
        <strain evidence="2">CHK183-6373</strain>
    </source>
</reference>
<dbReference type="PANTHER" id="PTHR43752">
    <property type="entry name" value="BNR/ASP-BOX REPEAT FAMILY PROTEIN"/>
    <property type="match status" value="1"/>
</dbReference>
<name>A0A9D1TCT2_9FIRM</name>
<comment type="caution">
    <text evidence="2">The sequence shown here is derived from an EMBL/GenBank/DDBJ whole genome shotgun (WGS) entry which is preliminary data.</text>
</comment>
<evidence type="ECO:0000313" key="2">
    <source>
        <dbReference type="EMBL" id="HIV28284.1"/>
    </source>
</evidence>
<dbReference type="Pfam" id="PF13088">
    <property type="entry name" value="BNR_2"/>
    <property type="match status" value="1"/>
</dbReference>
<dbReference type="SUPFAM" id="SSF50939">
    <property type="entry name" value="Sialidases"/>
    <property type="match status" value="1"/>
</dbReference>
<dbReference type="InterPro" id="IPR011040">
    <property type="entry name" value="Sialidase"/>
</dbReference>
<protein>
    <submittedName>
        <fullName evidence="2">Exo-alpha-sialidase</fullName>
    </submittedName>
</protein>
<evidence type="ECO:0000259" key="1">
    <source>
        <dbReference type="Pfam" id="PF13088"/>
    </source>
</evidence>
<gene>
    <name evidence="2" type="ORF">IAA64_09945</name>
</gene>
<dbReference type="CDD" id="cd15482">
    <property type="entry name" value="Sialidase_non-viral"/>
    <property type="match status" value="1"/>
</dbReference>
<sequence>MEKRLCAPDYLLFEEGKYFKSCHASSILVLKDGTVLVAYFAGDHEKADNVGIWLSRCEGGAWEPPREIAKVAPVAHWNPVLMEIADGVRLVFKVGAEIADWLSWTMTSRDGGRTWSKPRPYGEACGPVRTKPIRLADGRLLAGNSEEKTTDRLRWRTFADVSTDDGAHFSRLAPIPIENDCADAPNYIAGAGAIQPALWEDVPEHVHAFLRTTGGYLFRSDSGDGGQSWCPAYNTGLPNNNSGIDAVFAQGSVYLVLNPVSQNWGARTPLAILRSQDGGEHFEPFFTLEDMPWDEKENKSAEFSYPAMVFDGRALHISYTYMRRSIAYRRIALP</sequence>
<dbReference type="PANTHER" id="PTHR43752:SF2">
    <property type="entry name" value="BNR_ASP-BOX REPEAT FAMILY PROTEIN"/>
    <property type="match status" value="1"/>
</dbReference>
<dbReference type="Proteomes" id="UP000886884">
    <property type="component" value="Unassembled WGS sequence"/>
</dbReference>
<organism evidence="2 3">
    <name type="scientific">Candidatus Ornithocaccomicrobium faecavium</name>
    <dbReference type="NCBI Taxonomy" id="2840890"/>
    <lineage>
        <taxon>Bacteria</taxon>
        <taxon>Bacillati</taxon>
        <taxon>Bacillota</taxon>
        <taxon>Clostridia</taxon>
        <taxon>Candidatus Ornithocaccomicrobium</taxon>
    </lineage>
</organism>
<dbReference type="AlphaFoldDB" id="A0A9D1TCT2"/>
<dbReference type="EMBL" id="DVOT01000176">
    <property type="protein sequence ID" value="HIV28284.1"/>
    <property type="molecule type" value="Genomic_DNA"/>
</dbReference>
<dbReference type="Gene3D" id="2.120.10.10">
    <property type="match status" value="1"/>
</dbReference>
<reference evidence="2" key="1">
    <citation type="submission" date="2020-10" db="EMBL/GenBank/DDBJ databases">
        <authorList>
            <person name="Gilroy R."/>
        </authorList>
    </citation>
    <scope>NUCLEOTIDE SEQUENCE</scope>
    <source>
        <strain evidence="2">CHK183-6373</strain>
    </source>
</reference>
<proteinExistence type="predicted"/>
<feature type="domain" description="Sialidase" evidence="1">
    <location>
        <begin position="33"/>
        <end position="317"/>
    </location>
</feature>
<evidence type="ECO:0000313" key="3">
    <source>
        <dbReference type="Proteomes" id="UP000886884"/>
    </source>
</evidence>